<dbReference type="STRING" id="999894.TDIS_2019"/>
<evidence type="ECO:0000313" key="10">
    <source>
        <dbReference type="Proteomes" id="UP000078390"/>
    </source>
</evidence>
<dbReference type="InterPro" id="IPR042094">
    <property type="entry name" value="T2SS_GspF_sf"/>
</dbReference>
<dbReference type="InterPro" id="IPR003004">
    <property type="entry name" value="GspF/PilC"/>
</dbReference>
<evidence type="ECO:0000256" key="3">
    <source>
        <dbReference type="ARBA" id="ARBA00022475"/>
    </source>
</evidence>
<dbReference type="PRINTS" id="PR00812">
    <property type="entry name" value="BCTERIALGSPF"/>
</dbReference>
<comment type="subcellular location">
    <subcellularLocation>
        <location evidence="1">Cell membrane</location>
        <topology evidence="1">Multi-pass membrane protein</topology>
    </subcellularLocation>
</comment>
<feature type="domain" description="Type II secretion system protein GspF" evidence="8">
    <location>
        <begin position="10"/>
        <end position="129"/>
    </location>
</feature>
<evidence type="ECO:0000256" key="7">
    <source>
        <dbReference type="SAM" id="Phobius"/>
    </source>
</evidence>
<proteinExistence type="inferred from homology"/>
<gene>
    <name evidence="9" type="ORF">TDIS_2019</name>
</gene>
<comment type="caution">
    <text evidence="9">The sequence shown here is derived from an EMBL/GenBank/DDBJ whole genome shotgun (WGS) entry which is preliminary data.</text>
</comment>
<dbReference type="Gene3D" id="1.20.81.30">
    <property type="entry name" value="Type II secretion system (T2SS), domain F"/>
    <property type="match status" value="2"/>
</dbReference>
<evidence type="ECO:0000256" key="6">
    <source>
        <dbReference type="ARBA" id="ARBA00023136"/>
    </source>
</evidence>
<dbReference type="GO" id="GO:0005886">
    <property type="term" value="C:plasma membrane"/>
    <property type="evidence" value="ECO:0007669"/>
    <property type="project" value="UniProtKB-SubCell"/>
</dbReference>
<feature type="transmembrane region" description="Helical" evidence="7">
    <location>
        <begin position="106"/>
        <end position="128"/>
    </location>
</feature>
<feature type="domain" description="Type II secretion system protein GspF" evidence="8">
    <location>
        <begin position="208"/>
        <end position="327"/>
    </location>
</feature>
<dbReference type="Pfam" id="PF00482">
    <property type="entry name" value="T2SSF"/>
    <property type="match status" value="2"/>
</dbReference>
<keyword evidence="3" id="KW-1003">Cell membrane</keyword>
<dbReference type="PANTHER" id="PTHR30012:SF0">
    <property type="entry name" value="TYPE II SECRETION SYSTEM PROTEIN F-RELATED"/>
    <property type="match status" value="1"/>
</dbReference>
<sequence length="337" mass="38346">MKSYRSHLLLKELSVLLKSGLPLPKVLELLSRQKAEASQKILEVKKSIEDGEDLVRAFSKSKLFPEFVCEMLIAAQTGESLEKIFSKASDLLARIEEFRARVTGALIYPALVIGFSFLSVIVVLEFIVPKLRKILLSFGRDLPFLTKVLLWGAKFLWWFLLLGIPIFLVFGAWWIKKKGWYEIHRIILKIPVVGTIWLYFDLSRWSYTTALLLESGVVLPRAVATGGNSCQNLYVKESLEEIIKFLEEGQSLSRHLRRYGFVPEFLSELVAIGEETGTLPEMLHNASDIMIKEADYLIERTLKWLEPLTILFIGIVVAYIVISVILPIMEISSSVKL</sequence>
<keyword evidence="4 7" id="KW-0812">Transmembrane</keyword>
<reference evidence="9 10" key="1">
    <citation type="submission" date="2016-04" db="EMBL/GenBank/DDBJ databases">
        <title>Genome analysis of Thermosulfurimonas dismutans, the first thermophilic sulfur-disproportionating bacterium of the phylum Thermodesulfobacteria.</title>
        <authorList>
            <person name="Mardanov A.V."/>
            <person name="Beletsky A.V."/>
            <person name="Kadnikov V.V."/>
            <person name="Slobodkin A.I."/>
            <person name="Ravin N.V."/>
        </authorList>
    </citation>
    <scope>NUCLEOTIDE SEQUENCE [LARGE SCALE GENOMIC DNA]</scope>
    <source>
        <strain evidence="9 10">S95</strain>
    </source>
</reference>
<comment type="similarity">
    <text evidence="2">Belongs to the GSP F family.</text>
</comment>
<keyword evidence="10" id="KW-1185">Reference proteome</keyword>
<evidence type="ECO:0000256" key="1">
    <source>
        <dbReference type="ARBA" id="ARBA00004651"/>
    </source>
</evidence>
<keyword evidence="5 7" id="KW-1133">Transmembrane helix</keyword>
<evidence type="ECO:0000256" key="2">
    <source>
        <dbReference type="ARBA" id="ARBA00005745"/>
    </source>
</evidence>
<dbReference type="InterPro" id="IPR018076">
    <property type="entry name" value="T2SS_GspF_dom"/>
</dbReference>
<name>A0A179D2F9_9BACT</name>
<dbReference type="Proteomes" id="UP000078390">
    <property type="component" value="Unassembled WGS sequence"/>
</dbReference>
<dbReference type="EMBL" id="LWLG01000021">
    <property type="protein sequence ID" value="OAQ19889.1"/>
    <property type="molecule type" value="Genomic_DNA"/>
</dbReference>
<dbReference type="PANTHER" id="PTHR30012">
    <property type="entry name" value="GENERAL SECRETION PATHWAY PROTEIN"/>
    <property type="match status" value="1"/>
</dbReference>
<feature type="transmembrane region" description="Helical" evidence="7">
    <location>
        <begin position="308"/>
        <end position="329"/>
    </location>
</feature>
<keyword evidence="6 7" id="KW-0472">Membrane</keyword>
<evidence type="ECO:0000313" key="9">
    <source>
        <dbReference type="EMBL" id="OAQ19889.1"/>
    </source>
</evidence>
<organism evidence="9 10">
    <name type="scientific">Thermosulfurimonas dismutans</name>
    <dbReference type="NCBI Taxonomy" id="999894"/>
    <lineage>
        <taxon>Bacteria</taxon>
        <taxon>Pseudomonadati</taxon>
        <taxon>Thermodesulfobacteriota</taxon>
        <taxon>Thermodesulfobacteria</taxon>
        <taxon>Thermodesulfobacteriales</taxon>
        <taxon>Thermodesulfobacteriaceae</taxon>
        <taxon>Thermosulfurimonas</taxon>
    </lineage>
</organism>
<dbReference type="OrthoDB" id="9874at2"/>
<dbReference type="AlphaFoldDB" id="A0A179D2F9"/>
<evidence type="ECO:0000256" key="5">
    <source>
        <dbReference type="ARBA" id="ARBA00022989"/>
    </source>
</evidence>
<dbReference type="RefSeq" id="WP_068671750.1">
    <property type="nucleotide sequence ID" value="NZ_LWLG01000021.1"/>
</dbReference>
<evidence type="ECO:0000256" key="4">
    <source>
        <dbReference type="ARBA" id="ARBA00022692"/>
    </source>
</evidence>
<evidence type="ECO:0000259" key="8">
    <source>
        <dbReference type="Pfam" id="PF00482"/>
    </source>
</evidence>
<protein>
    <submittedName>
        <fullName evidence="9">Type IV fimbrial assembly protein PilC</fullName>
    </submittedName>
</protein>
<accession>A0A179D2F9</accession>
<feature type="transmembrane region" description="Helical" evidence="7">
    <location>
        <begin position="148"/>
        <end position="174"/>
    </location>
</feature>